<keyword evidence="5 10" id="KW-0949">S-adenosyl-L-methionine</keyword>
<organism evidence="13 14">
    <name type="scientific">Rubrivivax rivuli</name>
    <dbReference type="NCBI Taxonomy" id="1862385"/>
    <lineage>
        <taxon>Bacteria</taxon>
        <taxon>Pseudomonadati</taxon>
        <taxon>Pseudomonadota</taxon>
        <taxon>Betaproteobacteria</taxon>
        <taxon>Burkholderiales</taxon>
        <taxon>Sphaerotilaceae</taxon>
        <taxon>Rubrivivax</taxon>
    </lineage>
</organism>
<dbReference type="OrthoDB" id="9786494at2"/>
<accession>A0A437REX5</accession>
<dbReference type="EMBL" id="SACR01000004">
    <property type="protein sequence ID" value="RVU45320.1"/>
    <property type="molecule type" value="Genomic_DNA"/>
</dbReference>
<dbReference type="InterPro" id="IPR008471">
    <property type="entry name" value="MnmC-like_methylTransf"/>
</dbReference>
<evidence type="ECO:0000256" key="4">
    <source>
        <dbReference type="ARBA" id="ARBA00022679"/>
    </source>
</evidence>
<dbReference type="InterPro" id="IPR017610">
    <property type="entry name" value="tRNA_S-uridine_synth_MnmC_C"/>
</dbReference>
<keyword evidence="1 10" id="KW-0963">Cytoplasm</keyword>
<comment type="subcellular location">
    <subcellularLocation>
        <location evidence="10">Cytoplasm</location>
    </subcellularLocation>
</comment>
<feature type="region of interest" description="tRNA (mnm(5)s(2)U34)-methyltransferase" evidence="10">
    <location>
        <begin position="1"/>
        <end position="235"/>
    </location>
</feature>
<comment type="cofactor">
    <cofactor evidence="10">
        <name>FAD</name>
        <dbReference type="ChEBI" id="CHEBI:57692"/>
    </cofactor>
</comment>
<name>A0A437REX5_9BURK</name>
<keyword evidence="4 10" id="KW-0808">Transferase</keyword>
<evidence type="ECO:0000313" key="13">
    <source>
        <dbReference type="EMBL" id="RVU45320.1"/>
    </source>
</evidence>
<evidence type="ECO:0000256" key="3">
    <source>
        <dbReference type="ARBA" id="ARBA00022630"/>
    </source>
</evidence>
<dbReference type="InterPro" id="IPR036188">
    <property type="entry name" value="FAD/NAD-bd_sf"/>
</dbReference>
<dbReference type="GO" id="GO:0005737">
    <property type="term" value="C:cytoplasm"/>
    <property type="evidence" value="ECO:0007669"/>
    <property type="project" value="UniProtKB-SubCell"/>
</dbReference>
<dbReference type="EC" id="1.5.-.-" evidence="10"/>
<protein>
    <recommendedName>
        <fullName evidence="10">tRNA 5-methylaminomethyl-2-thiouridine biosynthesis bifunctional protein MnmC</fullName>
        <shortName evidence="10">tRNA mnm(5)s(2)U biosynthesis bifunctional protein</shortName>
    </recommendedName>
    <domain>
        <recommendedName>
            <fullName evidence="10">tRNA (mnm(5)s(2)U34)-methyltransferase</fullName>
            <ecNumber evidence="10">2.1.1.61</ecNumber>
        </recommendedName>
    </domain>
    <domain>
        <recommendedName>
            <fullName evidence="10">FAD-dependent cmnm(5)s(2)U34 oxidoreductase</fullName>
            <ecNumber evidence="10">1.5.-.-</ecNumber>
        </recommendedName>
    </domain>
</protein>
<dbReference type="NCBIfam" id="TIGR03197">
    <property type="entry name" value="MnmC_Cterm"/>
    <property type="match status" value="1"/>
</dbReference>
<dbReference type="InterPro" id="IPR023032">
    <property type="entry name" value="tRNA_MAMT_biosynth_bifunc_MnmC"/>
</dbReference>
<dbReference type="Pfam" id="PF01266">
    <property type="entry name" value="DAO"/>
    <property type="match status" value="1"/>
</dbReference>
<dbReference type="AlphaFoldDB" id="A0A437REX5"/>
<dbReference type="GO" id="GO:0032259">
    <property type="term" value="P:methylation"/>
    <property type="evidence" value="ECO:0007669"/>
    <property type="project" value="UniProtKB-KW"/>
</dbReference>
<feature type="domain" description="MnmC-like methyltransferase" evidence="12">
    <location>
        <begin position="115"/>
        <end position="233"/>
    </location>
</feature>
<comment type="similarity">
    <text evidence="10">In the N-terminal section; belongs to the methyltransferase superfamily. tRNA (mnm(5)s(2)U34)-methyltransferase family.</text>
</comment>
<evidence type="ECO:0000256" key="6">
    <source>
        <dbReference type="ARBA" id="ARBA00022694"/>
    </source>
</evidence>
<comment type="caution">
    <text evidence="13">The sequence shown here is derived from an EMBL/GenBank/DDBJ whole genome shotgun (WGS) entry which is preliminary data.</text>
</comment>
<evidence type="ECO:0000259" key="12">
    <source>
        <dbReference type="Pfam" id="PF05430"/>
    </source>
</evidence>
<sequence length="647" mass="67845">MKTAPIEAAEVDFGSHAAAVPRSPLYDDIYHPQAGALQQARHVFQQGNGLPGRWAGRAQFVVLESGFGLGHNFLATWQAWREDPQRCERLFFVSIEKHPLSAADLARVHAHSDLPELAAQLLAAWPPLVPNLHRRAFEGGRVQLLLAFGDIGQVLPALRLQADALYLDGFAPARNPAMWEPRVMKALAAHAAPGATAATWSAASALREHLASAGFVPRLAAGTGGKRDITLADYAPRHTLHRPPACAVAGRRAVVVGAGLAGAATAQALAQAGWQVTVLERHAAPAQEASGNPGGLFHGTVNADDGPYARLFRAAALQAHATHAEAVAQGVPGAAQGLLRLDARAGGLPALQAMLQRTGLPPGYVDVLSADAASAMAGLPLPAPAWHYPAGGWVAPAAWVQWALASPRITLRTGVPVHALRRAPASPAAWQLLDDQGQLLAEADAVVLCNAAQAQGLLAPLGHPPWPLRHTRGQVTQFAAAHTLRLPVAGDGYAIPLPGAVLCGATREAGEPGAPTLRDEDHHHNLERLQRLTGLQPAPGAPLSGRTGWRLHTDDRLPICGALPALQMPAGQRLDQARLLPREPGLFVLTALGARGLTLAPLLAQLVAAQASGAPWPLEQDLVDAIDPGRWRVRAARQATGLPADAG</sequence>
<evidence type="ECO:0000256" key="5">
    <source>
        <dbReference type="ARBA" id="ARBA00022691"/>
    </source>
</evidence>
<evidence type="ECO:0000256" key="2">
    <source>
        <dbReference type="ARBA" id="ARBA00022603"/>
    </source>
</evidence>
<feature type="domain" description="FAD dependent oxidoreductase" evidence="11">
    <location>
        <begin position="253"/>
        <end position="609"/>
    </location>
</feature>
<dbReference type="GO" id="GO:0004808">
    <property type="term" value="F:tRNA (5-methylaminomethyl-2-thiouridylate)(34)-methyltransferase activity"/>
    <property type="evidence" value="ECO:0007669"/>
    <property type="project" value="UniProtKB-EC"/>
</dbReference>
<evidence type="ECO:0000256" key="7">
    <source>
        <dbReference type="ARBA" id="ARBA00022827"/>
    </source>
</evidence>
<evidence type="ECO:0000256" key="10">
    <source>
        <dbReference type="HAMAP-Rule" id="MF_01102"/>
    </source>
</evidence>
<dbReference type="InterPro" id="IPR047785">
    <property type="entry name" value="tRNA_MNMC2"/>
</dbReference>
<reference evidence="13 14" key="1">
    <citation type="submission" date="2019-01" db="EMBL/GenBank/DDBJ databases">
        <authorList>
            <person name="Chen W.-M."/>
        </authorList>
    </citation>
    <scope>NUCLEOTIDE SEQUENCE [LARGE SCALE GENOMIC DNA]</scope>
    <source>
        <strain evidence="13 14">KYPY4</strain>
    </source>
</reference>
<keyword evidence="14" id="KW-1185">Reference proteome</keyword>
<feature type="region of interest" description="FAD-dependent cmnm(5)s(2)U34 oxidoreductase" evidence="10">
    <location>
        <begin position="256"/>
        <end position="647"/>
    </location>
</feature>
<keyword evidence="6 10" id="KW-0819">tRNA processing</keyword>
<keyword evidence="7 10" id="KW-0274">FAD</keyword>
<proteinExistence type="inferred from homology"/>
<comment type="similarity">
    <text evidence="10">In the C-terminal section; belongs to the DAO family.</text>
</comment>
<dbReference type="Gene3D" id="3.40.50.150">
    <property type="entry name" value="Vaccinia Virus protein VP39"/>
    <property type="match status" value="1"/>
</dbReference>
<keyword evidence="2 10" id="KW-0489">Methyltransferase</keyword>
<evidence type="ECO:0000259" key="11">
    <source>
        <dbReference type="Pfam" id="PF01266"/>
    </source>
</evidence>
<dbReference type="HAMAP" id="MF_01102">
    <property type="entry name" value="MnmC"/>
    <property type="match status" value="1"/>
</dbReference>
<dbReference type="InterPro" id="IPR006076">
    <property type="entry name" value="FAD-dep_OxRdtase"/>
</dbReference>
<dbReference type="NCBIfam" id="NF033855">
    <property type="entry name" value="tRNA_MNMC2"/>
    <property type="match status" value="1"/>
</dbReference>
<comment type="function">
    <text evidence="10">Catalyzes the last two steps in the biosynthesis of 5-methylaminomethyl-2-thiouridine (mnm(5)s(2)U) at the wobble position (U34) in tRNA. Catalyzes the FAD-dependent demodification of cmnm(5)s(2)U34 to nm(5)s(2)U34, followed by the transfer of a methyl group from S-adenosyl-L-methionine to nm(5)s(2)U34, to form mnm(5)s(2)U34.</text>
</comment>
<evidence type="ECO:0000256" key="9">
    <source>
        <dbReference type="ARBA" id="ARBA00023268"/>
    </source>
</evidence>
<keyword evidence="3 10" id="KW-0285">Flavoprotein</keyword>
<keyword evidence="8 10" id="KW-0560">Oxidoreductase</keyword>
<dbReference type="GO" id="GO:0050660">
    <property type="term" value="F:flavin adenine dinucleotide binding"/>
    <property type="evidence" value="ECO:0007669"/>
    <property type="project" value="UniProtKB-UniRule"/>
</dbReference>
<evidence type="ECO:0000256" key="1">
    <source>
        <dbReference type="ARBA" id="ARBA00022490"/>
    </source>
</evidence>
<evidence type="ECO:0000256" key="8">
    <source>
        <dbReference type="ARBA" id="ARBA00023002"/>
    </source>
</evidence>
<dbReference type="Gene3D" id="3.30.9.10">
    <property type="entry name" value="D-Amino Acid Oxidase, subunit A, domain 2"/>
    <property type="match status" value="1"/>
</dbReference>
<gene>
    <name evidence="10" type="primary">mnmC</name>
    <name evidence="13" type="ORF">EOE66_14410</name>
</gene>
<dbReference type="RefSeq" id="WP_128229419.1">
    <property type="nucleotide sequence ID" value="NZ_SACR01000004.1"/>
</dbReference>
<dbReference type="SUPFAM" id="SSF51905">
    <property type="entry name" value="FAD/NAD(P)-binding domain"/>
    <property type="match status" value="1"/>
</dbReference>
<evidence type="ECO:0000313" key="14">
    <source>
        <dbReference type="Proteomes" id="UP000285575"/>
    </source>
</evidence>
<dbReference type="GO" id="GO:0016645">
    <property type="term" value="F:oxidoreductase activity, acting on the CH-NH group of donors"/>
    <property type="evidence" value="ECO:0007669"/>
    <property type="project" value="InterPro"/>
</dbReference>
<dbReference type="Proteomes" id="UP000285575">
    <property type="component" value="Unassembled WGS sequence"/>
</dbReference>
<comment type="catalytic activity">
    <reaction evidence="10">
        <text>5-aminomethyl-2-thiouridine(34) in tRNA + S-adenosyl-L-methionine = 5-methylaminomethyl-2-thiouridine(34) in tRNA + S-adenosyl-L-homocysteine + H(+)</text>
        <dbReference type="Rhea" id="RHEA:19569"/>
        <dbReference type="Rhea" id="RHEA-COMP:10195"/>
        <dbReference type="Rhea" id="RHEA-COMP:10197"/>
        <dbReference type="ChEBI" id="CHEBI:15378"/>
        <dbReference type="ChEBI" id="CHEBI:57856"/>
        <dbReference type="ChEBI" id="CHEBI:59789"/>
        <dbReference type="ChEBI" id="CHEBI:74454"/>
        <dbReference type="ChEBI" id="CHEBI:74455"/>
        <dbReference type="EC" id="2.1.1.61"/>
    </reaction>
</comment>
<dbReference type="PANTHER" id="PTHR13847">
    <property type="entry name" value="SARCOSINE DEHYDROGENASE-RELATED"/>
    <property type="match status" value="1"/>
</dbReference>
<dbReference type="Pfam" id="PF05430">
    <property type="entry name" value="Methyltransf_30"/>
    <property type="match status" value="1"/>
</dbReference>
<dbReference type="Gene3D" id="3.50.50.60">
    <property type="entry name" value="FAD/NAD(P)-binding domain"/>
    <property type="match status" value="1"/>
</dbReference>
<dbReference type="PANTHER" id="PTHR13847:SF283">
    <property type="entry name" value="TRNA 5-METHYLAMINOMETHYL-2-THIOURIDINE BIOSYNTHESIS BIFUNCTIONAL PROTEIN MNMC"/>
    <property type="match status" value="1"/>
</dbReference>
<dbReference type="EC" id="2.1.1.61" evidence="10"/>
<dbReference type="InterPro" id="IPR029063">
    <property type="entry name" value="SAM-dependent_MTases_sf"/>
</dbReference>
<keyword evidence="9 10" id="KW-0511">Multifunctional enzyme</keyword>
<dbReference type="GO" id="GO:0002097">
    <property type="term" value="P:tRNA wobble base modification"/>
    <property type="evidence" value="ECO:0007669"/>
    <property type="project" value="UniProtKB-UniRule"/>
</dbReference>